<dbReference type="InterPro" id="IPR013216">
    <property type="entry name" value="Methyltransf_11"/>
</dbReference>
<reference evidence="3 4" key="2">
    <citation type="submission" date="2020-02" db="EMBL/GenBank/DDBJ databases">
        <title>Candidatus Galacturonibacter soehngenii shows hetero-acetogenic catabolism of galacturonic acid but lacks a canonical carbon monoxide dehydrogenase/acetyl-CoA synthase complex.</title>
        <authorList>
            <person name="Diender M."/>
            <person name="Stouten G.R."/>
            <person name="Petersen J.F."/>
            <person name="Nielsen P.H."/>
            <person name="Dueholm M.S."/>
            <person name="Pronk J.T."/>
            <person name="Van Loosdrecht M.C.M."/>
        </authorList>
    </citation>
    <scope>NUCLEOTIDE SEQUENCE [LARGE SCALE GENOMIC DNA]</scope>
    <source>
        <strain evidence="3">GalUA</strain>
    </source>
</reference>
<dbReference type="EMBL" id="WAGX01000004">
    <property type="protein sequence ID" value="KAB1439724.1"/>
    <property type="molecule type" value="Genomic_DNA"/>
</dbReference>
<evidence type="ECO:0000256" key="1">
    <source>
        <dbReference type="ARBA" id="ARBA00022679"/>
    </source>
</evidence>
<gene>
    <name evidence="3" type="ORF">F7O84_04875</name>
</gene>
<sequence>MENSKNYFNEIAGSWDTIRTSLFSENIREHAYKLADIQKGKIAADIGAGTGFITEGLLKDGLKVFAIDQSENMLNHMKNKFSKYDTFTGLLGDSDALPLKDNSVDYTFANMFLHHVINPLTALNEIYRILKPGGKLVITDLDEHNFTFLKTQQHDVWMGFNRNQLKEWYLEAGFKNVNISSVGCNCCSDSTNSEEKASISIFAAFGMK</sequence>
<dbReference type="PANTHER" id="PTHR43861">
    <property type="entry name" value="TRANS-ACONITATE 2-METHYLTRANSFERASE-RELATED"/>
    <property type="match status" value="1"/>
</dbReference>
<dbReference type="GO" id="GO:0008757">
    <property type="term" value="F:S-adenosylmethionine-dependent methyltransferase activity"/>
    <property type="evidence" value="ECO:0007669"/>
    <property type="project" value="InterPro"/>
</dbReference>
<dbReference type="GO" id="GO:0032259">
    <property type="term" value="P:methylation"/>
    <property type="evidence" value="ECO:0007669"/>
    <property type="project" value="UniProtKB-KW"/>
</dbReference>
<keyword evidence="3" id="KW-0489">Methyltransferase</keyword>
<dbReference type="RefSeq" id="WP_151142519.1">
    <property type="nucleotide sequence ID" value="NZ_WAGX01000004.1"/>
</dbReference>
<evidence type="ECO:0000259" key="2">
    <source>
        <dbReference type="Pfam" id="PF08241"/>
    </source>
</evidence>
<evidence type="ECO:0000313" key="3">
    <source>
        <dbReference type="EMBL" id="KAB1439724.1"/>
    </source>
</evidence>
<dbReference type="Proteomes" id="UP000461768">
    <property type="component" value="Unassembled WGS sequence"/>
</dbReference>
<evidence type="ECO:0000313" key="4">
    <source>
        <dbReference type="Proteomes" id="UP000461768"/>
    </source>
</evidence>
<dbReference type="OrthoDB" id="9772751at2"/>
<dbReference type="Pfam" id="PF08241">
    <property type="entry name" value="Methyltransf_11"/>
    <property type="match status" value="1"/>
</dbReference>
<proteinExistence type="predicted"/>
<dbReference type="PANTHER" id="PTHR43861:SF3">
    <property type="entry name" value="PUTATIVE (AFU_ORTHOLOGUE AFUA_2G14390)-RELATED"/>
    <property type="match status" value="1"/>
</dbReference>
<comment type="caution">
    <text evidence="3">The sequence shown here is derived from an EMBL/GenBank/DDBJ whole genome shotgun (WGS) entry which is preliminary data.</text>
</comment>
<dbReference type="Gene3D" id="3.40.50.150">
    <property type="entry name" value="Vaccinia Virus protein VP39"/>
    <property type="match status" value="1"/>
</dbReference>
<accession>A0A7V7QM45</accession>
<feature type="domain" description="Methyltransferase type 11" evidence="2">
    <location>
        <begin position="45"/>
        <end position="138"/>
    </location>
</feature>
<organism evidence="3 4">
    <name type="scientific">Candidatus Galacturonatibacter soehngenii</name>
    <dbReference type="NCBI Taxonomy" id="2307010"/>
    <lineage>
        <taxon>Bacteria</taxon>
        <taxon>Bacillati</taxon>
        <taxon>Bacillota</taxon>
        <taxon>Clostridia</taxon>
        <taxon>Lachnospirales</taxon>
        <taxon>Lachnospiraceae</taxon>
        <taxon>Candidatus Galacturonatibacter</taxon>
    </lineage>
</organism>
<dbReference type="CDD" id="cd02440">
    <property type="entry name" value="AdoMet_MTases"/>
    <property type="match status" value="1"/>
</dbReference>
<keyword evidence="4" id="KW-1185">Reference proteome</keyword>
<keyword evidence="1 3" id="KW-0808">Transferase</keyword>
<reference evidence="3 4" key="1">
    <citation type="submission" date="2019-09" db="EMBL/GenBank/DDBJ databases">
        <authorList>
            <person name="Valk L.C."/>
        </authorList>
    </citation>
    <scope>NUCLEOTIDE SEQUENCE [LARGE SCALE GENOMIC DNA]</scope>
    <source>
        <strain evidence="3">GalUA</strain>
    </source>
</reference>
<dbReference type="InterPro" id="IPR029063">
    <property type="entry name" value="SAM-dependent_MTases_sf"/>
</dbReference>
<name>A0A7V7QM45_9FIRM</name>
<dbReference type="SUPFAM" id="SSF53335">
    <property type="entry name" value="S-adenosyl-L-methionine-dependent methyltransferases"/>
    <property type="match status" value="1"/>
</dbReference>
<dbReference type="AlphaFoldDB" id="A0A7V7QM45"/>
<protein>
    <submittedName>
        <fullName evidence="3">Class I SAM-dependent methyltransferase</fullName>
    </submittedName>
</protein>